<dbReference type="SUPFAM" id="SSF81383">
    <property type="entry name" value="F-box domain"/>
    <property type="match status" value="1"/>
</dbReference>
<dbReference type="PROSITE" id="PS50082">
    <property type="entry name" value="WD_REPEATS_2"/>
    <property type="match status" value="7"/>
</dbReference>
<dbReference type="PROSITE" id="PS50294">
    <property type="entry name" value="WD_REPEATS_REGION"/>
    <property type="match status" value="6"/>
</dbReference>
<dbReference type="GO" id="GO:0010992">
    <property type="term" value="P:ubiquitin recycling"/>
    <property type="evidence" value="ECO:0007669"/>
    <property type="project" value="TreeGrafter"/>
</dbReference>
<dbReference type="STRING" id="6293.A0A1I8EBL6"/>
<dbReference type="PRINTS" id="PR00320">
    <property type="entry name" value="GPROTEINBRPT"/>
</dbReference>
<evidence type="ECO:0000256" key="1">
    <source>
        <dbReference type="ARBA" id="ARBA00022574"/>
    </source>
</evidence>
<feature type="compositionally biased region" description="Basic and acidic residues" evidence="4">
    <location>
        <begin position="205"/>
        <end position="217"/>
    </location>
</feature>
<dbReference type="Pfam" id="PF12937">
    <property type="entry name" value="F-box-like"/>
    <property type="match status" value="1"/>
</dbReference>
<evidence type="ECO:0000256" key="3">
    <source>
        <dbReference type="PROSITE-ProRule" id="PRU00221"/>
    </source>
</evidence>
<dbReference type="CDD" id="cd00200">
    <property type="entry name" value="WD40"/>
    <property type="match status" value="1"/>
</dbReference>
<dbReference type="Gene3D" id="2.130.10.10">
    <property type="entry name" value="YVTN repeat-like/Quinoprotein amine dehydrogenase"/>
    <property type="match status" value="1"/>
</dbReference>
<dbReference type="PANTHER" id="PTHR19849">
    <property type="entry name" value="PHOSPHOLIPASE A-2-ACTIVATING PROTEIN"/>
    <property type="match status" value="1"/>
</dbReference>
<feature type="repeat" description="WD" evidence="3">
    <location>
        <begin position="537"/>
        <end position="576"/>
    </location>
</feature>
<dbReference type="InterPro" id="IPR036322">
    <property type="entry name" value="WD40_repeat_dom_sf"/>
</dbReference>
<feature type="region of interest" description="Disordered" evidence="4">
    <location>
        <begin position="173"/>
        <end position="217"/>
    </location>
</feature>
<accession>A0A1I8EBL6</accession>
<dbReference type="GO" id="GO:0043161">
    <property type="term" value="P:proteasome-mediated ubiquitin-dependent protein catabolic process"/>
    <property type="evidence" value="ECO:0007669"/>
    <property type="project" value="TreeGrafter"/>
</dbReference>
<dbReference type="SMART" id="SM00320">
    <property type="entry name" value="WD40"/>
    <property type="match status" value="7"/>
</dbReference>
<dbReference type="InterPro" id="IPR001680">
    <property type="entry name" value="WD40_rpt"/>
</dbReference>
<feature type="repeat" description="WD" evidence="3">
    <location>
        <begin position="577"/>
        <end position="618"/>
    </location>
</feature>
<feature type="repeat" description="WD" evidence="3">
    <location>
        <begin position="429"/>
        <end position="454"/>
    </location>
</feature>
<dbReference type="InterPro" id="IPR015943">
    <property type="entry name" value="WD40/YVTN_repeat-like_dom_sf"/>
</dbReference>
<dbReference type="InterPro" id="IPR020472">
    <property type="entry name" value="WD40_PAC1"/>
</dbReference>
<feature type="region of interest" description="Disordered" evidence="4">
    <location>
        <begin position="65"/>
        <end position="85"/>
    </location>
</feature>
<dbReference type="PROSITE" id="PS00678">
    <property type="entry name" value="WD_REPEATS_1"/>
    <property type="match status" value="5"/>
</dbReference>
<evidence type="ECO:0000313" key="6">
    <source>
        <dbReference type="WBParaSite" id="maker-PairedContig_1264-snap-gene-1.20-mRNA-1"/>
    </source>
</evidence>
<proteinExistence type="predicted"/>
<keyword evidence="2" id="KW-0677">Repeat</keyword>
<dbReference type="InterPro" id="IPR019775">
    <property type="entry name" value="WD40_repeat_CS"/>
</dbReference>
<protein>
    <submittedName>
        <fullName evidence="6">F-box domain-containing protein</fullName>
    </submittedName>
</protein>
<feature type="repeat" description="WD" evidence="3">
    <location>
        <begin position="619"/>
        <end position="658"/>
    </location>
</feature>
<dbReference type="PROSITE" id="PS50181">
    <property type="entry name" value="FBOX"/>
    <property type="match status" value="1"/>
</dbReference>
<name>A0A1I8EBL6_WUCBA</name>
<dbReference type="SUPFAM" id="SSF50978">
    <property type="entry name" value="WD40 repeat-like"/>
    <property type="match status" value="1"/>
</dbReference>
<dbReference type="Pfam" id="PF00400">
    <property type="entry name" value="WD40"/>
    <property type="match status" value="7"/>
</dbReference>
<dbReference type="InterPro" id="IPR036047">
    <property type="entry name" value="F-box-like_dom_sf"/>
</dbReference>
<feature type="repeat" description="WD" evidence="3">
    <location>
        <begin position="497"/>
        <end position="536"/>
    </location>
</feature>
<dbReference type="PANTHER" id="PTHR19849:SF1">
    <property type="entry name" value="F-BOX_WD REPEAT-CONTAINING PROTEIN 7"/>
    <property type="match status" value="1"/>
</dbReference>
<feature type="repeat" description="WD" evidence="3">
    <location>
        <begin position="455"/>
        <end position="496"/>
    </location>
</feature>
<evidence type="ECO:0000256" key="2">
    <source>
        <dbReference type="ARBA" id="ARBA00022737"/>
    </source>
</evidence>
<evidence type="ECO:0000256" key="4">
    <source>
        <dbReference type="SAM" id="MobiDB-lite"/>
    </source>
</evidence>
<dbReference type="Gene3D" id="1.20.1280.50">
    <property type="match status" value="1"/>
</dbReference>
<dbReference type="WBParaSite" id="maker-PairedContig_1264-snap-gene-1.20-mRNA-1">
    <property type="protein sequence ID" value="maker-PairedContig_1264-snap-gene-1.20-mRNA-1"/>
    <property type="gene ID" value="maker-PairedContig_1264-snap-gene-1.20"/>
</dbReference>
<sequence length="750" mass="84804">MDSRKLRLLDEIVFEYCYRAEHKCTSMSSPGHPESLCDGATFQDGNNINSSDGDRISFRNMSFNIASPKHDHGNRQRSASDAWSHYSDRKARDALLKSPRDHHYQKRKSSLFNDSFREKKPALSRMIQVNGCDYLQSDSSESSHSCITPLRVTKLAQCESLLRKYNACEQMRPYNDYRDNPNLNGYRLDSPESPGDRDEEDEIENHEQKEDVEKSVEPEHQINENVLTWIKQFKMLSSLNQMDALTDLVSECSLDHIRHLRSVIEPFFQKDFIKELPKEIALHVMCFLSPADIARISLTCRYWRNLAEDNRLWRKKCEEVNVTTIDEPSDRKSGAWAETASTSGIEIVGYRPVPSYRLALFAGYHPHWLRYFSDTDDSPKNVCLARSKWKALYLRHQRILANWRYRPLRGSCILKGHDEHVITCLQIHGDLIVTGSDDNTLKIWSASKAVCLQTLTGHTGGVWSSQMSEDGKTVTSGSTDRTVRVWCVETGRCLHCLQGHTSTVRCMTLREDKLVTGSRDTSIRLWDIKDGTCIRTLQGHVAAVRCVQFDGVRIVSGAYDFSVKVWDAESGRCLHTLTGHSNRVYSLLFDSERDIVVSGSLDTTIKVWNIRDGVCTQTLTGHQSLTSGMQLRGNTLVSGNADSTIKIWDIMDGQCKYTLSGPNRHASAVTSLQFLENGLVATSSDDGSVKLWDVKQGVFVRDLVRLRSGGSGGCIWRLKSTPTMLVCAVGSRNGTEDTKLILLDFDADYP</sequence>
<reference evidence="6" key="1">
    <citation type="submission" date="2016-11" db="UniProtKB">
        <authorList>
            <consortium name="WormBaseParasite"/>
        </authorList>
    </citation>
    <scope>IDENTIFICATION</scope>
    <source>
        <strain evidence="6">pt0022</strain>
    </source>
</reference>
<dbReference type="SMART" id="SM00256">
    <property type="entry name" value="FBOX"/>
    <property type="match status" value="1"/>
</dbReference>
<dbReference type="GO" id="GO:0005634">
    <property type="term" value="C:nucleus"/>
    <property type="evidence" value="ECO:0007669"/>
    <property type="project" value="TreeGrafter"/>
</dbReference>
<organism evidence="6">
    <name type="scientific">Wuchereria bancrofti</name>
    <dbReference type="NCBI Taxonomy" id="6293"/>
    <lineage>
        <taxon>Eukaryota</taxon>
        <taxon>Metazoa</taxon>
        <taxon>Ecdysozoa</taxon>
        <taxon>Nematoda</taxon>
        <taxon>Chromadorea</taxon>
        <taxon>Rhabditida</taxon>
        <taxon>Spirurina</taxon>
        <taxon>Spiruromorpha</taxon>
        <taxon>Filarioidea</taxon>
        <taxon>Onchocercidae</taxon>
        <taxon>Wuchereria</taxon>
    </lineage>
</organism>
<dbReference type="InterPro" id="IPR001810">
    <property type="entry name" value="F-box_dom"/>
</dbReference>
<dbReference type="GO" id="GO:0043130">
    <property type="term" value="F:ubiquitin binding"/>
    <property type="evidence" value="ECO:0007669"/>
    <property type="project" value="TreeGrafter"/>
</dbReference>
<evidence type="ECO:0000259" key="5">
    <source>
        <dbReference type="PROSITE" id="PS50181"/>
    </source>
</evidence>
<dbReference type="GO" id="GO:0005737">
    <property type="term" value="C:cytoplasm"/>
    <property type="evidence" value="ECO:0007669"/>
    <property type="project" value="TreeGrafter"/>
</dbReference>
<feature type="domain" description="F-box" evidence="5">
    <location>
        <begin position="270"/>
        <end position="316"/>
    </location>
</feature>
<keyword evidence="1 3" id="KW-0853">WD repeat</keyword>
<feature type="repeat" description="WD" evidence="3">
    <location>
        <begin position="662"/>
        <end position="702"/>
    </location>
</feature>
<dbReference type="AlphaFoldDB" id="A0A1I8EBL6"/>